<dbReference type="CDD" id="cd03214">
    <property type="entry name" value="ABC_Iron-Siderophores_B12_Hemin"/>
    <property type="match status" value="1"/>
</dbReference>
<dbReference type="InterPro" id="IPR027417">
    <property type="entry name" value="P-loop_NTPase"/>
</dbReference>
<evidence type="ECO:0000313" key="7">
    <source>
        <dbReference type="Proteomes" id="UP000660021"/>
    </source>
</evidence>
<dbReference type="Proteomes" id="UP000660021">
    <property type="component" value="Unassembled WGS sequence"/>
</dbReference>
<gene>
    <name evidence="6" type="ORF">H8S34_02785</name>
</gene>
<dbReference type="InterPro" id="IPR050153">
    <property type="entry name" value="Metal_Ion_Import_ABC"/>
</dbReference>
<sequence>MLLEVDQVRGGYGGKDVVKGVSCSADAGEVLCLLGPNGCGKTTLFRLLLGLLPITGGSIRLDGQDVRSFSPRELASRIAYIPQYHTPVFSYTVLDVVLMGRSAHFSTFCAPKEADRAAAFAALEKLNAAHLANRKYTALSGGQRQLVLLARAICQSAKIFVLDEPAANLDYANHQLLMEVVADLAQKGYCIVMSTHSPECPASIGSKVLLMQNGERSAFGSPEQVITPEHLQAVYHIEIDVATVHDRYGARRTICLPVQRPAASF</sequence>
<dbReference type="GO" id="GO:0005524">
    <property type="term" value="F:ATP binding"/>
    <property type="evidence" value="ECO:0007669"/>
    <property type="project" value="UniProtKB-KW"/>
</dbReference>
<dbReference type="PROSITE" id="PS00211">
    <property type="entry name" value="ABC_TRANSPORTER_1"/>
    <property type="match status" value="1"/>
</dbReference>
<dbReference type="RefSeq" id="WP_101692198.1">
    <property type="nucleotide sequence ID" value="NZ_JACOPR010000002.1"/>
</dbReference>
<accession>A0ABR7HQG4</accession>
<evidence type="ECO:0000313" key="6">
    <source>
        <dbReference type="EMBL" id="MBC5729758.1"/>
    </source>
</evidence>
<organism evidence="6 7">
    <name type="scientific">Pseudoflavonifractor hominis</name>
    <dbReference type="NCBI Taxonomy" id="2763059"/>
    <lineage>
        <taxon>Bacteria</taxon>
        <taxon>Bacillati</taxon>
        <taxon>Bacillota</taxon>
        <taxon>Clostridia</taxon>
        <taxon>Eubacteriales</taxon>
        <taxon>Oscillospiraceae</taxon>
        <taxon>Pseudoflavonifractor</taxon>
    </lineage>
</organism>
<evidence type="ECO:0000256" key="3">
    <source>
        <dbReference type="ARBA" id="ARBA00022741"/>
    </source>
</evidence>
<feature type="domain" description="ABC transporter" evidence="5">
    <location>
        <begin position="3"/>
        <end position="238"/>
    </location>
</feature>
<keyword evidence="2" id="KW-0813">Transport</keyword>
<dbReference type="SMART" id="SM00382">
    <property type="entry name" value="AAA"/>
    <property type="match status" value="1"/>
</dbReference>
<dbReference type="SUPFAM" id="SSF52540">
    <property type="entry name" value="P-loop containing nucleoside triphosphate hydrolases"/>
    <property type="match status" value="1"/>
</dbReference>
<keyword evidence="3" id="KW-0547">Nucleotide-binding</keyword>
<dbReference type="InterPro" id="IPR003593">
    <property type="entry name" value="AAA+_ATPase"/>
</dbReference>
<protein>
    <submittedName>
        <fullName evidence="6">ABC transporter ATP-binding protein</fullName>
    </submittedName>
</protein>
<dbReference type="PANTHER" id="PTHR42734">
    <property type="entry name" value="METAL TRANSPORT SYSTEM ATP-BINDING PROTEIN TM_0124-RELATED"/>
    <property type="match status" value="1"/>
</dbReference>
<dbReference type="Gene3D" id="3.40.50.300">
    <property type="entry name" value="P-loop containing nucleotide triphosphate hydrolases"/>
    <property type="match status" value="1"/>
</dbReference>
<reference evidence="6 7" key="1">
    <citation type="submission" date="2020-08" db="EMBL/GenBank/DDBJ databases">
        <title>Genome public.</title>
        <authorList>
            <person name="Liu C."/>
            <person name="Sun Q."/>
        </authorList>
    </citation>
    <scope>NUCLEOTIDE SEQUENCE [LARGE SCALE GENOMIC DNA]</scope>
    <source>
        <strain evidence="6 7">New-38</strain>
    </source>
</reference>
<proteinExistence type="inferred from homology"/>
<dbReference type="Pfam" id="PF00005">
    <property type="entry name" value="ABC_tran"/>
    <property type="match status" value="1"/>
</dbReference>
<evidence type="ECO:0000256" key="1">
    <source>
        <dbReference type="ARBA" id="ARBA00005417"/>
    </source>
</evidence>
<dbReference type="InterPro" id="IPR017871">
    <property type="entry name" value="ABC_transporter-like_CS"/>
</dbReference>
<evidence type="ECO:0000259" key="5">
    <source>
        <dbReference type="PROSITE" id="PS50893"/>
    </source>
</evidence>
<keyword evidence="7" id="KW-1185">Reference proteome</keyword>
<comment type="similarity">
    <text evidence="1">Belongs to the ABC transporter superfamily.</text>
</comment>
<evidence type="ECO:0000256" key="4">
    <source>
        <dbReference type="ARBA" id="ARBA00022840"/>
    </source>
</evidence>
<keyword evidence="4 6" id="KW-0067">ATP-binding</keyword>
<dbReference type="EMBL" id="JACOPR010000002">
    <property type="protein sequence ID" value="MBC5729758.1"/>
    <property type="molecule type" value="Genomic_DNA"/>
</dbReference>
<dbReference type="PANTHER" id="PTHR42734:SF6">
    <property type="entry name" value="MOLYBDATE IMPORT ATP-BINDING PROTEIN MOLC"/>
    <property type="match status" value="1"/>
</dbReference>
<dbReference type="InterPro" id="IPR003439">
    <property type="entry name" value="ABC_transporter-like_ATP-bd"/>
</dbReference>
<dbReference type="PROSITE" id="PS50893">
    <property type="entry name" value="ABC_TRANSPORTER_2"/>
    <property type="match status" value="1"/>
</dbReference>
<evidence type="ECO:0000256" key="2">
    <source>
        <dbReference type="ARBA" id="ARBA00022448"/>
    </source>
</evidence>
<name>A0ABR7HQG4_9FIRM</name>
<comment type="caution">
    <text evidence="6">The sequence shown here is derived from an EMBL/GenBank/DDBJ whole genome shotgun (WGS) entry which is preliminary data.</text>
</comment>